<protein>
    <recommendedName>
        <fullName evidence="11">Mitochondrial import inner membrane translocase subunit Tim16</fullName>
    </recommendedName>
</protein>
<keyword evidence="5" id="KW-0653">Protein transport</keyword>
<keyword evidence="6" id="KW-0811">Translocation</keyword>
<keyword evidence="10" id="KW-1185">Reference proteome</keyword>
<dbReference type="AlphaFoldDB" id="A0A9N9X4A9"/>
<evidence type="ECO:0000256" key="5">
    <source>
        <dbReference type="ARBA" id="ARBA00022927"/>
    </source>
</evidence>
<comment type="subcellular location">
    <subcellularLocation>
        <location evidence="1">Mitochondrion inner membrane</location>
        <topology evidence="1">Peripheral membrane protein</topology>
        <orientation evidence="1">Matrix side</orientation>
    </subcellularLocation>
</comment>
<accession>A0A9N9X4A9</accession>
<evidence type="ECO:0000256" key="4">
    <source>
        <dbReference type="ARBA" id="ARBA00022792"/>
    </source>
</evidence>
<keyword evidence="4" id="KW-0999">Mitochondrion inner membrane</keyword>
<dbReference type="Gene3D" id="1.10.287.110">
    <property type="entry name" value="DnaJ domain"/>
    <property type="match status" value="1"/>
</dbReference>
<dbReference type="InterPro" id="IPR005341">
    <property type="entry name" value="Tim16"/>
</dbReference>
<dbReference type="Proteomes" id="UP001153737">
    <property type="component" value="Chromosome 6"/>
</dbReference>
<organism evidence="9 10">
    <name type="scientific">Phaedon cochleariae</name>
    <name type="common">Mustard beetle</name>
    <dbReference type="NCBI Taxonomy" id="80249"/>
    <lineage>
        <taxon>Eukaryota</taxon>
        <taxon>Metazoa</taxon>
        <taxon>Ecdysozoa</taxon>
        <taxon>Arthropoda</taxon>
        <taxon>Hexapoda</taxon>
        <taxon>Insecta</taxon>
        <taxon>Pterygota</taxon>
        <taxon>Neoptera</taxon>
        <taxon>Endopterygota</taxon>
        <taxon>Coleoptera</taxon>
        <taxon>Polyphaga</taxon>
        <taxon>Cucujiformia</taxon>
        <taxon>Chrysomeloidea</taxon>
        <taxon>Chrysomelidae</taxon>
        <taxon>Chrysomelinae</taxon>
        <taxon>Chrysomelini</taxon>
        <taxon>Phaedon</taxon>
    </lineage>
</organism>
<keyword evidence="7" id="KW-0496">Mitochondrion</keyword>
<sequence>MVKTLPKILYHGVKIFLRSLKKSISEEIELSNQAARMRYDQNKSHAISETAEQMTLNEAKLVLHVDRCSPEEMEERFLHLFEVNKKENGGSFYLQSKVVRAKERIELEMRNGLVNVTNG</sequence>
<evidence type="ECO:0000313" key="9">
    <source>
        <dbReference type="EMBL" id="CAG9822439.1"/>
    </source>
</evidence>
<comment type="similarity">
    <text evidence="2">Belongs to the TIM16/PAM16 family.</text>
</comment>
<evidence type="ECO:0000256" key="1">
    <source>
        <dbReference type="ARBA" id="ARBA00004443"/>
    </source>
</evidence>
<evidence type="ECO:0008006" key="11">
    <source>
        <dbReference type="Google" id="ProtNLM"/>
    </source>
</evidence>
<evidence type="ECO:0000256" key="2">
    <source>
        <dbReference type="ARBA" id="ARBA00008817"/>
    </source>
</evidence>
<reference evidence="9" key="2">
    <citation type="submission" date="2022-10" db="EMBL/GenBank/DDBJ databases">
        <authorList>
            <consortium name="ENA_rothamsted_submissions"/>
            <consortium name="culmorum"/>
            <person name="King R."/>
        </authorList>
    </citation>
    <scope>NUCLEOTIDE SEQUENCE</scope>
</reference>
<dbReference type="OrthoDB" id="10262892at2759"/>
<keyword evidence="8" id="KW-0472">Membrane</keyword>
<name>A0A9N9X4A9_PHACE</name>
<keyword evidence="3" id="KW-0813">Transport</keyword>
<evidence type="ECO:0000256" key="3">
    <source>
        <dbReference type="ARBA" id="ARBA00022448"/>
    </source>
</evidence>
<evidence type="ECO:0000256" key="8">
    <source>
        <dbReference type="ARBA" id="ARBA00023136"/>
    </source>
</evidence>
<proteinExistence type="inferred from homology"/>
<dbReference type="InterPro" id="IPR036869">
    <property type="entry name" value="J_dom_sf"/>
</dbReference>
<dbReference type="GO" id="GO:0030150">
    <property type="term" value="P:protein import into mitochondrial matrix"/>
    <property type="evidence" value="ECO:0007669"/>
    <property type="project" value="InterPro"/>
</dbReference>
<dbReference type="PANTHER" id="PTHR12388:SF0">
    <property type="entry name" value="MITOCHONDRIAL IMPORT INNER MEMBRANE TRANSLOCASE SUBUNIT TIM16"/>
    <property type="match status" value="1"/>
</dbReference>
<dbReference type="PANTHER" id="PTHR12388">
    <property type="entry name" value="MITOCHONDRIA ASSOCIATED GRANULOCYTE MACROPHAGE CSF SIGNALING MOLECULE"/>
    <property type="match status" value="1"/>
</dbReference>
<gene>
    <name evidence="9" type="ORF">PHAECO_LOCUS9949</name>
</gene>
<evidence type="ECO:0000256" key="6">
    <source>
        <dbReference type="ARBA" id="ARBA00023010"/>
    </source>
</evidence>
<dbReference type="FunFam" id="1.10.287.110:FF:000006">
    <property type="entry name" value="Import inner membrane translocase subunit TIM16"/>
    <property type="match status" value="1"/>
</dbReference>
<evidence type="ECO:0000313" key="10">
    <source>
        <dbReference type="Proteomes" id="UP001153737"/>
    </source>
</evidence>
<dbReference type="Pfam" id="PF03656">
    <property type="entry name" value="Pam16"/>
    <property type="match status" value="1"/>
</dbReference>
<dbReference type="GO" id="GO:0005744">
    <property type="term" value="C:TIM23 mitochondrial import inner membrane translocase complex"/>
    <property type="evidence" value="ECO:0007669"/>
    <property type="project" value="InterPro"/>
</dbReference>
<reference evidence="9" key="1">
    <citation type="submission" date="2022-01" db="EMBL/GenBank/DDBJ databases">
        <authorList>
            <person name="King R."/>
        </authorList>
    </citation>
    <scope>NUCLEOTIDE SEQUENCE</scope>
</reference>
<evidence type="ECO:0000256" key="7">
    <source>
        <dbReference type="ARBA" id="ARBA00023128"/>
    </source>
</evidence>
<dbReference type="EMBL" id="OU896712">
    <property type="protein sequence ID" value="CAG9822439.1"/>
    <property type="molecule type" value="Genomic_DNA"/>
</dbReference>